<feature type="signal peptide" evidence="1">
    <location>
        <begin position="1"/>
        <end position="20"/>
    </location>
</feature>
<dbReference type="RefSeq" id="WP_114678857.1">
    <property type="nucleotide sequence ID" value="NZ_CP031188.1"/>
</dbReference>
<organism evidence="2 3">
    <name type="scientific">Flavobacterium arcticum</name>
    <dbReference type="NCBI Taxonomy" id="1784713"/>
    <lineage>
        <taxon>Bacteria</taxon>
        <taxon>Pseudomonadati</taxon>
        <taxon>Bacteroidota</taxon>
        <taxon>Flavobacteriia</taxon>
        <taxon>Flavobacteriales</taxon>
        <taxon>Flavobacteriaceae</taxon>
        <taxon>Flavobacterium</taxon>
    </lineage>
</organism>
<accession>A0A345HET9</accession>
<feature type="chain" id="PRO_5016583821" description="Gliding motility-associated C-terminal domain-containing protein" evidence="1">
    <location>
        <begin position="21"/>
        <end position="1114"/>
    </location>
</feature>
<evidence type="ECO:0000313" key="3">
    <source>
        <dbReference type="Proteomes" id="UP000253951"/>
    </source>
</evidence>
<dbReference type="InterPro" id="IPR026341">
    <property type="entry name" value="T9SS_type_B"/>
</dbReference>
<dbReference type="AlphaFoldDB" id="A0A345HET9"/>
<evidence type="ECO:0000256" key="1">
    <source>
        <dbReference type="SAM" id="SignalP"/>
    </source>
</evidence>
<protein>
    <recommendedName>
        <fullName evidence="4">Gliding motility-associated C-terminal domain-containing protein</fullName>
    </recommendedName>
</protein>
<name>A0A345HET9_9FLAO</name>
<reference evidence="2 3" key="1">
    <citation type="submission" date="2018-07" db="EMBL/GenBank/DDBJ databases">
        <title>Complete genome sequence of Flavobacterium arcticum type strain SM1502T.</title>
        <authorList>
            <person name="Li Y."/>
            <person name="Li D.-D."/>
        </authorList>
    </citation>
    <scope>NUCLEOTIDE SEQUENCE [LARGE SCALE GENOMIC DNA]</scope>
    <source>
        <strain evidence="2 3">SM1502</strain>
    </source>
</reference>
<proteinExistence type="predicted"/>
<evidence type="ECO:0000313" key="2">
    <source>
        <dbReference type="EMBL" id="AXG75099.1"/>
    </source>
</evidence>
<dbReference type="Pfam" id="PF13585">
    <property type="entry name" value="CHU_C"/>
    <property type="match status" value="1"/>
</dbReference>
<dbReference type="Proteomes" id="UP000253951">
    <property type="component" value="Chromosome"/>
</dbReference>
<dbReference type="EMBL" id="CP031188">
    <property type="protein sequence ID" value="AXG75099.1"/>
    <property type="molecule type" value="Genomic_DNA"/>
</dbReference>
<sequence>MKNIFRVLLLLILYTTGLYAQSDCPDAIVVCGNHDYYGLDATGVGVQELGENACSSIEHNSIWLKIMIKEGGTLGFTIFPEEIDDLVVDFDFWIFGPNVTCYDLGTTIRCSTTNPLAAVLDYNTTGMNDTQTDVSEGPGMDGNSFIQWMEVEDGDIYYLIIDRPHGASNFSLEWTGSATFHDTPVFNNPNNIPLDIVQCDDDGVNDETTTFDLTVYADMFIDDQTGVALTYHLSENDMVTGENPMESPEVFVNETNPQTIYLKMTDVVTGCYSNETFTISLPPSIGIPQDIIICDNSSGIAEFDLSVNEAVIANGNTNAVVTYYTSEEDAQNAIGAIELPYQNQFAYQSEQIWVRIEDEQEGCIDFTSFIINVAPIPLFNVPDDTLPNITLCDNDGIPDGSVEFDLTINETLLKGDQEDIIFTYYEDIAAGEPELNPIAFPESYSNVPNPQIIHVKIENAITGCYTMGTFMLNVTPGAGIPEELFICDDDDGIATFDLSTNTGLIANGNTDAVVTYYPTQQDAEDEENELDILYENETPYTSEIIWARLDKTEEECVDYTSFTITVITPPEFVAIDNIPPDITLCDNDGVDDELVIFNLTVNEAMLQGTQQNVVFTYYEDNNGIPATTPIATPEMYANNINPQVIHITITNTLAECSTSSSFNLIVIPGAGTPDDLYLCDNDGIAEFDLSINNDAVANGNDNAVISYYTTEEDALNGANAIGELYENTLPYENEQLWARSDVLNGNCFDIASFTIHVTPAPTINNPDGIDINLTKCDDDGIDDAATIFNLTEYSEIFIGNQTDIEITYHLTPEDMASGENTIANPETFTNTTNPQTIYIRLTNTMADCYTGDSFSINIDYTLPTGEPQDLLLCDFEEDGFQLFDLAENSYLISNGNSDTVVTYYTSQEDAENDINPINRFYTNTTPYINQTIWARLENTSGCFGYGVTYFTIGILPLPEIDYTLNIVDFTTSVNAITVIINENPEAYEFSMNGQIFTDVPTFNNLIPGLYTIYIRSKDNCKTIELEVPILNYPKYFTPNGDGTNEVWNVSFLYFFPDARVTIFDRYGKMVKSYLGKQKGWDGTYNGHNLPATDYWFKLEFNNGRVIKSHFSLLR</sequence>
<dbReference type="OrthoDB" id="9765926at2"/>
<gene>
    <name evidence="2" type="ORF">DVK85_13010</name>
</gene>
<dbReference type="NCBIfam" id="TIGR04131">
    <property type="entry name" value="Bac_Flav_CTERM"/>
    <property type="match status" value="1"/>
</dbReference>
<keyword evidence="1" id="KW-0732">Signal</keyword>
<dbReference type="KEGG" id="fat:DVK85_13010"/>
<keyword evidence="3" id="KW-1185">Reference proteome</keyword>
<evidence type="ECO:0008006" key="4">
    <source>
        <dbReference type="Google" id="ProtNLM"/>
    </source>
</evidence>